<dbReference type="InterPro" id="IPR036678">
    <property type="entry name" value="MutS_con_dom_sf"/>
</dbReference>
<evidence type="ECO:0000256" key="3">
    <source>
        <dbReference type="ARBA" id="ARBA00022763"/>
    </source>
</evidence>
<keyword evidence="6" id="KW-0234">DNA repair</keyword>
<dbReference type="InterPro" id="IPR027417">
    <property type="entry name" value="P-loop_NTPase"/>
</dbReference>
<keyword evidence="5" id="KW-0238">DNA-binding</keyword>
<dbReference type="SUPFAM" id="SSF55271">
    <property type="entry name" value="DNA repair protein MutS, domain I"/>
    <property type="match status" value="1"/>
</dbReference>
<dbReference type="InterPro" id="IPR045076">
    <property type="entry name" value="MutS"/>
</dbReference>
<dbReference type="InterPro" id="IPR036187">
    <property type="entry name" value="DNA_mismatch_repair_MutS_sf"/>
</dbReference>
<keyword evidence="2" id="KW-0547">Nucleotide-binding</keyword>
<feature type="domain" description="DNA mismatch repair protein MutS core" evidence="7">
    <location>
        <begin position="322"/>
        <end position="658"/>
    </location>
</feature>
<dbReference type="GO" id="GO:0005524">
    <property type="term" value="F:ATP binding"/>
    <property type="evidence" value="ECO:0007669"/>
    <property type="project" value="UniProtKB-KW"/>
</dbReference>
<evidence type="ECO:0000259" key="7">
    <source>
        <dbReference type="SMART" id="SM00533"/>
    </source>
</evidence>
<dbReference type="SMART" id="SM00533">
    <property type="entry name" value="MUTSd"/>
    <property type="match status" value="1"/>
</dbReference>
<dbReference type="InterPro" id="IPR007695">
    <property type="entry name" value="DNA_mismatch_repair_MutS-lik_N"/>
</dbReference>
<evidence type="ECO:0000256" key="1">
    <source>
        <dbReference type="ARBA" id="ARBA00006271"/>
    </source>
</evidence>
<evidence type="ECO:0000256" key="2">
    <source>
        <dbReference type="ARBA" id="ARBA00022741"/>
    </source>
</evidence>
<evidence type="ECO:0000256" key="4">
    <source>
        <dbReference type="ARBA" id="ARBA00022840"/>
    </source>
</evidence>
<dbReference type="SMART" id="SM00534">
    <property type="entry name" value="MUTSac"/>
    <property type="match status" value="1"/>
</dbReference>
<proteinExistence type="inferred from homology"/>
<dbReference type="GO" id="GO:0140664">
    <property type="term" value="F:ATP-dependent DNA damage sensor activity"/>
    <property type="evidence" value="ECO:0007669"/>
    <property type="project" value="InterPro"/>
</dbReference>
<protein>
    <recommendedName>
        <fullName evidence="10">DNA mismatch repair proteins mutS family domain-containing protein</fullName>
    </recommendedName>
</protein>
<dbReference type="InterPro" id="IPR016151">
    <property type="entry name" value="DNA_mismatch_repair_MutS_N"/>
</dbReference>
<dbReference type="SUPFAM" id="SSF53150">
    <property type="entry name" value="DNA repair protein MutS, domain II"/>
    <property type="match status" value="1"/>
</dbReference>
<reference evidence="9" key="1">
    <citation type="journal article" date="2020" name="Nature">
        <title>Giant virus diversity and host interactions through global metagenomics.</title>
        <authorList>
            <person name="Schulz F."/>
            <person name="Roux S."/>
            <person name="Paez-Espino D."/>
            <person name="Jungbluth S."/>
            <person name="Walsh D.A."/>
            <person name="Denef V.J."/>
            <person name="McMahon K.D."/>
            <person name="Konstantinidis K.T."/>
            <person name="Eloe-Fadrosh E.A."/>
            <person name="Kyrpides N.C."/>
            <person name="Woyke T."/>
        </authorList>
    </citation>
    <scope>NUCLEOTIDE SEQUENCE</scope>
    <source>
        <strain evidence="9">GVMAG-S-ERX556126-94</strain>
    </source>
</reference>
<dbReference type="Gene3D" id="3.40.50.300">
    <property type="entry name" value="P-loop containing nucleotide triphosphate hydrolases"/>
    <property type="match status" value="1"/>
</dbReference>
<dbReference type="Pfam" id="PF01624">
    <property type="entry name" value="MutS_I"/>
    <property type="match status" value="1"/>
</dbReference>
<dbReference type="SUPFAM" id="SSF52540">
    <property type="entry name" value="P-loop containing nucleoside triphosphate hydrolases"/>
    <property type="match status" value="1"/>
</dbReference>
<dbReference type="PANTHER" id="PTHR11361:SF34">
    <property type="entry name" value="DNA MISMATCH REPAIR PROTEIN MSH1, MITOCHONDRIAL"/>
    <property type="match status" value="1"/>
</dbReference>
<keyword evidence="3" id="KW-0227">DNA damage</keyword>
<dbReference type="InterPro" id="IPR000432">
    <property type="entry name" value="DNA_mismatch_repair_MutS_C"/>
</dbReference>
<comment type="similarity">
    <text evidence="1">Belongs to the DNA mismatch repair MutS family.</text>
</comment>
<dbReference type="Gene3D" id="3.40.1170.10">
    <property type="entry name" value="DNA repair protein MutS, domain I"/>
    <property type="match status" value="1"/>
</dbReference>
<dbReference type="Gene3D" id="1.10.1420.10">
    <property type="match status" value="1"/>
</dbReference>
<dbReference type="AlphaFoldDB" id="A0A6C0FHN8"/>
<dbReference type="GO" id="GO:0006298">
    <property type="term" value="P:mismatch repair"/>
    <property type="evidence" value="ECO:0007669"/>
    <property type="project" value="InterPro"/>
</dbReference>
<keyword evidence="4" id="KW-0067">ATP-binding</keyword>
<evidence type="ECO:0000256" key="5">
    <source>
        <dbReference type="ARBA" id="ARBA00023125"/>
    </source>
</evidence>
<organism evidence="9">
    <name type="scientific">viral metagenome</name>
    <dbReference type="NCBI Taxonomy" id="1070528"/>
    <lineage>
        <taxon>unclassified sequences</taxon>
        <taxon>metagenomes</taxon>
        <taxon>organismal metagenomes</taxon>
    </lineage>
</organism>
<name>A0A6C0FHN8_9ZZZZ</name>
<sequence>MNEPCFILKEYLKYHEENVKKYGENTVVLMQVGSFYEIYSVQSDTINVGADIYKLADILGIQVVRRNKSIPEINYDNFLMSGWNMYATEKFQKILLNNNYTIVFVDQVSEPPNPERKITNIISPGTMIENYNNNDNNNLISVYINRYPQQYDKYIYVVGLSVIDVSTGQNNVHKIISSLNDSSIWSDELFRLIHYYSPKECIFHDDANLSKEEVCNMFQLNSQTLHYNLYKNKDFKKPSFQNEFLKKIFNSGFLTPIEYLGFDESEMTLSYIYMIQFIHEHKIENLNHLPKPVLKCDEKKLILSNNTIYQLYLIPNKEHESEKYNSLLSILNKCDTAIGRRLCKNRLLYPILDKDELKKRYDMIDNFQKEHLYNSLKPALKKILDVEKLHRRMGLNLLSPYEFFSIHTSYNYLIKIIEKINSSLPEVTEKYKTIIQKLDCFITDYRNVFQIDELEKYSLTNMITSVFQKGIHEDLDELQNSIDNGLKSIVSFCESLNKYVDPKKQGCIKRDNNDKYGYYLYVTDNRAKTFQKSIKNLVNTVVKIGEYTLDLRDIKFTKRGGNTHIEFPTLSEITNKYSSDRLKIQGINKDYFQKKCSEYYNSYRGLFDDIVEFIGFVDLNSCLAKISIENVYCKPEIINSDKSMFTAKDIRHPIVERVQTEVEYIPNDVALDENGILLYGTNACGKSTLMKSIGLTLIMAQAGFFVPCKEFIYSPYTQIFTRILNNDNIFKRQSSFAVEMSELRGILKRADNHSLVLGDEVCSGTETTSALSIVSAGLKTLSDLKCSFIFTSHLHQLMDIQIVKSLDTLQVFHLKIEYNPETETLVYKRKLEPGSGPAIYGLEVCKSLDLGDEFISLARNVQMEISDINQTLVNEKKSNYNSDILMDICQVCKGKSEHTHHIKEQCTADSNGIIDNHHKNISHNLVQLCESCHHKVHNENLRIYGYIQSNEGIKLHYEYIDINHVMNTKKKFSKKDLQTILNYKNDIDNKTLKKSNLIKKLEMEHHIQISGSTLNKVLKGEY</sequence>
<dbReference type="Pfam" id="PF00488">
    <property type="entry name" value="MutS_V"/>
    <property type="match status" value="1"/>
</dbReference>
<accession>A0A6C0FHN8</accession>
<evidence type="ECO:0000256" key="6">
    <source>
        <dbReference type="ARBA" id="ARBA00023204"/>
    </source>
</evidence>
<dbReference type="PANTHER" id="PTHR11361">
    <property type="entry name" value="DNA MISMATCH REPAIR PROTEIN MUTS FAMILY MEMBER"/>
    <property type="match status" value="1"/>
</dbReference>
<dbReference type="InterPro" id="IPR007696">
    <property type="entry name" value="DNA_mismatch_repair_MutS_core"/>
</dbReference>
<dbReference type="PIRSF" id="PIRSF037677">
    <property type="entry name" value="DNA_mis_repair_Msh6"/>
    <property type="match status" value="1"/>
</dbReference>
<dbReference type="SUPFAM" id="SSF48334">
    <property type="entry name" value="DNA repair protein MutS, domain III"/>
    <property type="match status" value="1"/>
</dbReference>
<dbReference type="EMBL" id="MN738838">
    <property type="protein sequence ID" value="QHT39110.1"/>
    <property type="molecule type" value="Genomic_DNA"/>
</dbReference>
<evidence type="ECO:0008006" key="10">
    <source>
        <dbReference type="Google" id="ProtNLM"/>
    </source>
</evidence>
<feature type="domain" description="DNA mismatch repair proteins mutS family" evidence="8">
    <location>
        <begin position="673"/>
        <end position="863"/>
    </location>
</feature>
<evidence type="ECO:0000259" key="8">
    <source>
        <dbReference type="SMART" id="SM00534"/>
    </source>
</evidence>
<dbReference type="InterPro" id="IPR017261">
    <property type="entry name" value="DNA_mismatch_repair_MutS/MSH"/>
</dbReference>
<dbReference type="Pfam" id="PF05192">
    <property type="entry name" value="MutS_III"/>
    <property type="match status" value="1"/>
</dbReference>
<dbReference type="GO" id="GO:0030983">
    <property type="term" value="F:mismatched DNA binding"/>
    <property type="evidence" value="ECO:0007669"/>
    <property type="project" value="InterPro"/>
</dbReference>
<evidence type="ECO:0000313" key="9">
    <source>
        <dbReference type="EMBL" id="QHT39110.1"/>
    </source>
</evidence>